<dbReference type="PANTHER" id="PTHR12959:SF11">
    <property type="entry name" value="GPI TRANSAMIDASE COMPONENT PIG-T"/>
    <property type="match status" value="1"/>
</dbReference>
<keyword evidence="2" id="KW-0732">Signal</keyword>
<evidence type="ECO:0000256" key="1">
    <source>
        <dbReference type="SAM" id="Phobius"/>
    </source>
</evidence>
<evidence type="ECO:0000313" key="3">
    <source>
        <dbReference type="EMBL" id="SCU98573.1"/>
    </source>
</evidence>
<name>A0A1G4K4A9_9SACH</name>
<feature type="chain" id="PRO_5009236382" evidence="2">
    <location>
        <begin position="20"/>
        <end position="636"/>
    </location>
</feature>
<dbReference type="EMBL" id="LT598467">
    <property type="protein sequence ID" value="SCU98573.1"/>
    <property type="molecule type" value="Genomic_DNA"/>
</dbReference>
<gene>
    <name evidence="3" type="ORF">LAMI_0F15346G</name>
</gene>
<keyword evidence="1" id="KW-0472">Membrane</keyword>
<keyword evidence="1" id="KW-1133">Transmembrane helix</keyword>
<proteinExistence type="predicted"/>
<keyword evidence="4" id="KW-1185">Reference proteome</keyword>
<protein>
    <submittedName>
        <fullName evidence="3">LAMI_0F15346g1_1</fullName>
    </submittedName>
</protein>
<reference evidence="4" key="1">
    <citation type="submission" date="2016-03" db="EMBL/GenBank/DDBJ databases">
        <authorList>
            <person name="Devillers H."/>
        </authorList>
    </citation>
    <scope>NUCLEOTIDE SEQUENCE [LARGE SCALE GENOMIC DNA]</scope>
</reference>
<dbReference type="PANTHER" id="PTHR12959">
    <property type="entry name" value="GPI TRANSAMIDASE COMPONENT PIG-T-RELATED"/>
    <property type="match status" value="1"/>
</dbReference>
<evidence type="ECO:0000256" key="2">
    <source>
        <dbReference type="SAM" id="SignalP"/>
    </source>
</evidence>
<dbReference type="GO" id="GO:0016255">
    <property type="term" value="P:attachment of GPI anchor to protein"/>
    <property type="evidence" value="ECO:0007669"/>
    <property type="project" value="InterPro"/>
</dbReference>
<accession>A0A1G4K4A9</accession>
<feature type="transmembrane region" description="Helical" evidence="1">
    <location>
        <begin position="568"/>
        <end position="590"/>
    </location>
</feature>
<dbReference type="OrthoDB" id="331263at2759"/>
<dbReference type="Proteomes" id="UP000191024">
    <property type="component" value="Chromosome F"/>
</dbReference>
<sequence>MQLILAIFWVFLAAYKSQAEEIQSSLLTVETSNSSDIDGAVVDAHVNKNNLIGSLQYFQGNEKILYPFNEELTIRPLPRNFLLTSFLFQLESNEVTKPELDSEFNSYKHYTVFPKALSPILDRTQTRQLHLRFTHGLWDAEEWGQLPRQGYTSGGNGVEMWAVIEAPDQKAAFQQWISLANSLSGLFCSSLNFIGSEKTTYPVFSFLPESQIEPFFDVSNGLFLIRAALANEPICTENLTPFLKLLPTKGKSGISSLLDGHKVFDSQWHSMSIDIESKCDEFSCKYEMNEQIEMVFHLPNTLSRADRPIPKPLASDELRCDESKPHDDYQCFPLPESRNLKFDLSKLFGKSISGTNLVSETPSRICAVVAPNWNVLIRVGDTFFSTSDNCFDISDNNFQDMVFETDDTSQIIPLEPAPFFASRSLTGYSQDAGGMRTVIKNPTNDTINIFYFESLPWFLRLYLSSLKLESDSGLLLRDVIQDTFYSPAVDRQRPSHLEFNLSIPANTSIALSFEFDKVLLKYAEYPPDANHGFEIESAVLSVMSPMKYTVRTATSLLPLSTPDFSMPYNVIILTSTVMGLVFGTIFNLMVKKLVPLEELEKQQRTNLLTALKLRIAGLLQRRPRPSKSTQSTKELQ</sequence>
<feature type="signal peptide" evidence="2">
    <location>
        <begin position="1"/>
        <end position="19"/>
    </location>
</feature>
<evidence type="ECO:0000313" key="4">
    <source>
        <dbReference type="Proteomes" id="UP000191024"/>
    </source>
</evidence>
<dbReference type="Pfam" id="PF04113">
    <property type="entry name" value="Gpi16"/>
    <property type="match status" value="1"/>
</dbReference>
<organism evidence="3 4">
    <name type="scientific">Lachancea mirantina</name>
    <dbReference type="NCBI Taxonomy" id="1230905"/>
    <lineage>
        <taxon>Eukaryota</taxon>
        <taxon>Fungi</taxon>
        <taxon>Dikarya</taxon>
        <taxon>Ascomycota</taxon>
        <taxon>Saccharomycotina</taxon>
        <taxon>Saccharomycetes</taxon>
        <taxon>Saccharomycetales</taxon>
        <taxon>Saccharomycetaceae</taxon>
        <taxon>Lachancea</taxon>
    </lineage>
</organism>
<keyword evidence="1" id="KW-0812">Transmembrane</keyword>
<dbReference type="InterPro" id="IPR007245">
    <property type="entry name" value="PIG-T"/>
</dbReference>
<dbReference type="AlphaFoldDB" id="A0A1G4K4A9"/>
<dbReference type="GO" id="GO:0042765">
    <property type="term" value="C:GPI-anchor transamidase complex"/>
    <property type="evidence" value="ECO:0007669"/>
    <property type="project" value="InterPro"/>
</dbReference>
<dbReference type="STRING" id="1230905.A0A1G4K4A9"/>